<evidence type="ECO:0000313" key="1">
    <source>
        <dbReference type="EMBL" id="KAJ3525323.1"/>
    </source>
</evidence>
<sequence>MFGLVKPDSTLGLIISSAATPKTNIIQAHFHLWPEINSSFSSTEAIKTTPSNEVAEIHHRPNERCENSKEDGTNQDPSDFKVSPNEEVSSGIFDGQDGEGYRIMGRWDTLFALITNQLGLGVLSLPASLKVLGLIPGIMTILGFGVLGWYSGIELHQFVCRYPHVANVVDMVKIVGGRPFEIVAGIGLLIQVIMTSASAAVTLSIAFNTLSQHAVCTVGFIGIACFGCWALCLPRTVKFIAKSGVPCFISIAAAALVVMISLGAGKPAKASENWTSEIKLVGNPSFRDVFNACLRIFYAYAGNITYVSYMAEMRNPARDFPVALTWLVSISVAIYLTLAISIYCLAGDFTTSPAPGSAPRTPAKVAYGIIIPAILRPVLLTGTLV</sequence>
<dbReference type="EMBL" id="JANRMS010001929">
    <property type="protein sequence ID" value="KAJ3525323.1"/>
    <property type="molecule type" value="Genomic_DNA"/>
</dbReference>
<evidence type="ECO:0000313" key="2">
    <source>
        <dbReference type="Proteomes" id="UP001148629"/>
    </source>
</evidence>
<protein>
    <submittedName>
        <fullName evidence="1">Uncharacterized protein</fullName>
    </submittedName>
</protein>
<comment type="caution">
    <text evidence="1">The sequence shown here is derived from an EMBL/GenBank/DDBJ whole genome shotgun (WGS) entry which is preliminary data.</text>
</comment>
<reference evidence="1" key="1">
    <citation type="submission" date="2022-08" db="EMBL/GenBank/DDBJ databases">
        <title>Genome Sequence of Fusarium decemcellulare.</title>
        <authorList>
            <person name="Buettner E."/>
        </authorList>
    </citation>
    <scope>NUCLEOTIDE SEQUENCE</scope>
    <source>
        <strain evidence="1">Babe19</strain>
    </source>
</reference>
<keyword evidence="2" id="KW-1185">Reference proteome</keyword>
<accession>A0ACC1RRM6</accession>
<dbReference type="Proteomes" id="UP001148629">
    <property type="component" value="Unassembled WGS sequence"/>
</dbReference>
<name>A0ACC1RRM6_9HYPO</name>
<gene>
    <name evidence="1" type="ORF">NM208_g11692</name>
</gene>
<organism evidence="1 2">
    <name type="scientific">Fusarium decemcellulare</name>
    <dbReference type="NCBI Taxonomy" id="57161"/>
    <lineage>
        <taxon>Eukaryota</taxon>
        <taxon>Fungi</taxon>
        <taxon>Dikarya</taxon>
        <taxon>Ascomycota</taxon>
        <taxon>Pezizomycotina</taxon>
        <taxon>Sordariomycetes</taxon>
        <taxon>Hypocreomycetidae</taxon>
        <taxon>Hypocreales</taxon>
        <taxon>Nectriaceae</taxon>
        <taxon>Fusarium</taxon>
        <taxon>Fusarium decemcellulare species complex</taxon>
    </lineage>
</organism>
<proteinExistence type="predicted"/>